<feature type="compositionally biased region" description="Low complexity" evidence="1">
    <location>
        <begin position="1529"/>
        <end position="1541"/>
    </location>
</feature>
<proteinExistence type="predicted"/>
<feature type="compositionally biased region" description="Polar residues" evidence="1">
    <location>
        <begin position="160"/>
        <end position="173"/>
    </location>
</feature>
<organism evidence="4">
    <name type="scientific">Laccaria bicolor (strain S238N-H82 / ATCC MYA-4686)</name>
    <name type="common">Bicoloured deceiver</name>
    <name type="synonym">Laccaria laccata var. bicolor</name>
    <dbReference type="NCBI Taxonomy" id="486041"/>
    <lineage>
        <taxon>Eukaryota</taxon>
        <taxon>Fungi</taxon>
        <taxon>Dikarya</taxon>
        <taxon>Basidiomycota</taxon>
        <taxon>Agaricomycotina</taxon>
        <taxon>Agaricomycetes</taxon>
        <taxon>Agaricomycetidae</taxon>
        <taxon>Agaricales</taxon>
        <taxon>Agaricineae</taxon>
        <taxon>Hydnangiaceae</taxon>
        <taxon>Laccaria</taxon>
    </lineage>
</organism>
<dbReference type="GO" id="GO:0003676">
    <property type="term" value="F:nucleic acid binding"/>
    <property type="evidence" value="ECO:0007669"/>
    <property type="project" value="InterPro"/>
</dbReference>
<sequence length="1587" mass="175921">MSSGHGGFRVGSGRKRKISDESAETEDGAQQRRRLVTTLSGPIMVNQPKTNSQPRQIHPFFSKVASSGSSSAATSGLPSGTSQISPVSIDLMATASPAAPLNSFISAESLSTLHAEFASIPDLVTGTTPIVESILDLENENDIEDDDSDDSSSGDNISGNTTSKENASDSSLSGDSGNISIQFLKTVLANLKAEIETINKPKIYSDGTFWHRPRDPVFALAMSNQEGNLNPRELYHLDVFVWILGLKNRLPGEPTQILCPTALCSGKLVRHGYNTKPIARRVRGLHRDYFLLTNRLRCEDCKKSFQATDPKILEQLSRGLKESFPAFLTSRAAIDKSLMSVMRACFATRFGPEPFSAMLSEMRHIDHSQRELMYLSAVKSMEMPIQEGFSKFDDKLRYAGSCPSTGYCKGVFVDWMRAHCPYFDRKIAALPASVLKGDHTFKVIKLLARMGGVPTHAALYTLVNEFEDCRGQALTLTKSLSYVEECFTGISESLQKHGHKETGLMFTDNARAERNFHESCTPSLKKGVVHVKPNPYSHFPPSKIPADVSVNYISAADLIDEACHQIIKRAQSDPQSFLIAGISIRYDVEPDGYGGLVPKLQSHTTVNTIQLAVHKEVYVFQVTELQEKASAPPNLLSLLSSTHIIKVGYSIQETLLCLANLWSIDDLKSQLKAGSKTPQILDLGVLAKAKGVVSDAKASFITLTGLILGQSINQSNSLALSDWSAITLSKEQIDSSALDAFNVFSMWQKLAVQKSVGLPVYEPIPGILVSIRGGRTQIVARGQIPEQPSSKNALLRYNKEMKLINITPTRVLVQVDEVIIPGYEPANHKLALGEMGNPPFLIVMPKSMVVTRNSTPPKQPEVPSDSLMLPDDISTYSPPTIQKPSDLMGSNDIGEDEEEEDEEEEDEEEEEDGQDNNSGNAFEHPKEMEGQVSIRDDTISTVEEATFNNDDSEDIYADAEFDKFLADADISQLESDPVTIAVQSAPSASSAALEQPSHESPKTLASRVLEDIWHVKDRLLRLLPQSHSAFKKFRVAFGEAIFVFDKNDQAQIKAFLERNGQTWDQALKRNPGKIYRRCRRYIPPPDILTPVLRTLFECWKDVPCALDPSNGKLFSAAAWRQAQNTLKSAEDGLMSDPPGIPLYYDMGVDKDGLHCYRTVRGTNSVEGNIHMPLRRMFGSLHASPELSDALLCNSRDRRNTTVGHYNRTGKKWSGHHDTYRSDEIVELAADVGISPSFPIPEILSTCIATKESFGIIPVPEKIAEELGFERREEPTYEVNDKGNLLHRGMPVNTLTRLSTKPSPPHDYLAERQMTAHAVVPIHTTGEFKLFNDLMRSERFYKKDRRRVAAKVSQSVDFTAFAKEWTVHVHLAAAENRDKNNKIYYKLPEQLEKHHQAWVKTRGENATLSNTEKMREKFTKIVTSISRQAIVLPAIEFPKKNLAARKDKGKEKESTIQSGSNKGKEKESSMQINEQQAESNVPDLVQTISQSMEYMMVDIDEDPEESFFQDAPLHLALQPPDSTPKFVLGSSSTSSTSQIKINSSKQRQKKTCAACRDAGCKQRDSCKGSGNRKWCTCVMTGVHGESKR</sequence>
<feature type="region of interest" description="Disordered" evidence="1">
    <location>
        <begin position="1518"/>
        <end position="1541"/>
    </location>
</feature>
<evidence type="ECO:0000256" key="1">
    <source>
        <dbReference type="SAM" id="MobiDB-lite"/>
    </source>
</evidence>
<name>B0DQV4_LACBS</name>
<reference evidence="3 4" key="1">
    <citation type="journal article" date="2008" name="Nature">
        <title>The genome of Laccaria bicolor provides insights into mycorrhizal symbiosis.</title>
        <authorList>
            <person name="Martin F."/>
            <person name="Aerts A."/>
            <person name="Ahren D."/>
            <person name="Brun A."/>
            <person name="Danchin E.G.J."/>
            <person name="Duchaussoy F."/>
            <person name="Gibon J."/>
            <person name="Kohler A."/>
            <person name="Lindquist E."/>
            <person name="Pereda V."/>
            <person name="Salamov A."/>
            <person name="Shapiro H.J."/>
            <person name="Wuyts J."/>
            <person name="Blaudez D."/>
            <person name="Buee M."/>
            <person name="Brokstein P."/>
            <person name="Canbaeck B."/>
            <person name="Cohen D."/>
            <person name="Courty P.E."/>
            <person name="Coutinho P.M."/>
            <person name="Delaruelle C."/>
            <person name="Detter J.C."/>
            <person name="Deveau A."/>
            <person name="DiFazio S."/>
            <person name="Duplessis S."/>
            <person name="Fraissinet-Tachet L."/>
            <person name="Lucic E."/>
            <person name="Frey-Klett P."/>
            <person name="Fourrey C."/>
            <person name="Feussner I."/>
            <person name="Gay G."/>
            <person name="Grimwood J."/>
            <person name="Hoegger P.J."/>
            <person name="Jain P."/>
            <person name="Kilaru S."/>
            <person name="Labbe J."/>
            <person name="Lin Y.C."/>
            <person name="Legue V."/>
            <person name="Le Tacon F."/>
            <person name="Marmeisse R."/>
            <person name="Melayah D."/>
            <person name="Montanini B."/>
            <person name="Muratet M."/>
            <person name="Nehls U."/>
            <person name="Niculita-Hirzel H."/>
            <person name="Oudot-Le Secq M.P."/>
            <person name="Peter M."/>
            <person name="Quesneville H."/>
            <person name="Rajashekar B."/>
            <person name="Reich M."/>
            <person name="Rouhier N."/>
            <person name="Schmutz J."/>
            <person name="Yin T."/>
            <person name="Chalot M."/>
            <person name="Henrissat B."/>
            <person name="Kuees U."/>
            <person name="Lucas S."/>
            <person name="Van de Peer Y."/>
            <person name="Podila G.K."/>
            <person name="Polle A."/>
            <person name="Pukkila P.J."/>
            <person name="Richardson P.M."/>
            <person name="Rouze P."/>
            <person name="Sanders I.R."/>
            <person name="Stajich J.E."/>
            <person name="Tunlid A."/>
            <person name="Tuskan G."/>
            <person name="Grigoriev I.V."/>
        </authorList>
    </citation>
    <scope>NUCLEOTIDE SEQUENCE [LARGE SCALE GENOMIC DNA]</scope>
    <source>
        <strain evidence="4">S238N-H82 / ATCC MYA-4686</strain>
    </source>
</reference>
<dbReference type="InterPro" id="IPR046616">
    <property type="entry name" value="DUF6729"/>
</dbReference>
<dbReference type="STRING" id="486041.B0DQV4"/>
<feature type="compositionally biased region" description="Acidic residues" evidence="1">
    <location>
        <begin position="141"/>
        <end position="152"/>
    </location>
</feature>
<dbReference type="InterPro" id="IPR036397">
    <property type="entry name" value="RNaseH_sf"/>
</dbReference>
<dbReference type="SUPFAM" id="SSF53098">
    <property type="entry name" value="Ribonuclease H-like"/>
    <property type="match status" value="1"/>
</dbReference>
<feature type="compositionally biased region" description="Acidic residues" evidence="1">
    <location>
        <begin position="893"/>
        <end position="914"/>
    </location>
</feature>
<keyword evidence="4" id="KW-1185">Reference proteome</keyword>
<protein>
    <submittedName>
        <fullName evidence="3">Predicted protein</fullName>
    </submittedName>
</protein>
<dbReference type="GeneID" id="6081868"/>
<feature type="region of interest" description="Disordered" evidence="1">
    <location>
        <begin position="1442"/>
        <end position="1479"/>
    </location>
</feature>
<feature type="compositionally biased region" description="Polar residues" evidence="1">
    <location>
        <begin position="874"/>
        <end position="883"/>
    </location>
</feature>
<feature type="region of interest" description="Disordered" evidence="1">
    <location>
        <begin position="1"/>
        <end position="55"/>
    </location>
</feature>
<dbReference type="OrthoDB" id="3267843at2759"/>
<gene>
    <name evidence="3" type="ORF">LACBIDRAFT_307738</name>
</gene>
<dbReference type="Proteomes" id="UP000001194">
    <property type="component" value="Unassembled WGS sequence"/>
</dbReference>
<dbReference type="CDD" id="cd06141">
    <property type="entry name" value="WRN_exo"/>
    <property type="match status" value="1"/>
</dbReference>
<feature type="domain" description="DUF6729" evidence="2">
    <location>
        <begin position="255"/>
        <end position="387"/>
    </location>
</feature>
<dbReference type="PANTHER" id="PTHR47773:SF1">
    <property type="entry name" value="C2H2-TYPE DOMAIN-CONTAINING PROTEIN"/>
    <property type="match status" value="1"/>
</dbReference>
<dbReference type="Pfam" id="PF20499">
    <property type="entry name" value="DUF6729"/>
    <property type="match status" value="1"/>
</dbReference>
<feature type="compositionally biased region" description="Basic and acidic residues" evidence="1">
    <location>
        <begin position="1443"/>
        <end position="1453"/>
    </location>
</feature>
<evidence type="ECO:0000259" key="2">
    <source>
        <dbReference type="Pfam" id="PF20499"/>
    </source>
</evidence>
<dbReference type="InterPro" id="IPR012337">
    <property type="entry name" value="RNaseH-like_sf"/>
</dbReference>
<dbReference type="HOGENOM" id="CLU_244856_0_0_1"/>
<accession>B0DQV4</accession>
<dbReference type="EMBL" id="DS547126">
    <property type="protein sequence ID" value="EDR03095.1"/>
    <property type="molecule type" value="Genomic_DNA"/>
</dbReference>
<feature type="compositionally biased region" description="Basic and acidic residues" evidence="1">
    <location>
        <begin position="923"/>
        <end position="934"/>
    </location>
</feature>
<feature type="compositionally biased region" description="Gly residues" evidence="1">
    <location>
        <begin position="1"/>
        <end position="10"/>
    </location>
</feature>
<dbReference type="Gene3D" id="3.30.420.10">
    <property type="entry name" value="Ribonuclease H-like superfamily/Ribonuclease H"/>
    <property type="match status" value="1"/>
</dbReference>
<dbReference type="RefSeq" id="XP_001886236.1">
    <property type="nucleotide sequence ID" value="XM_001886201.1"/>
</dbReference>
<feature type="region of interest" description="Disordered" evidence="1">
    <location>
        <begin position="141"/>
        <end position="173"/>
    </location>
</feature>
<dbReference type="InParanoid" id="B0DQV4"/>
<evidence type="ECO:0000313" key="4">
    <source>
        <dbReference type="Proteomes" id="UP000001194"/>
    </source>
</evidence>
<feature type="region of interest" description="Disordered" evidence="1">
    <location>
        <begin position="851"/>
        <end position="934"/>
    </location>
</feature>
<feature type="compositionally biased region" description="Polar residues" evidence="1">
    <location>
        <begin position="1469"/>
        <end position="1478"/>
    </location>
</feature>
<evidence type="ECO:0000313" key="3">
    <source>
        <dbReference type="EMBL" id="EDR03095.1"/>
    </source>
</evidence>
<dbReference type="KEGG" id="lbc:LACBIDRAFT_307738"/>
<dbReference type="PANTHER" id="PTHR47773">
    <property type="entry name" value="SI:DKEY-9I5.2-RELATED"/>
    <property type="match status" value="1"/>
</dbReference>